<feature type="region of interest" description="Disordered" evidence="7">
    <location>
        <begin position="457"/>
        <end position="484"/>
    </location>
</feature>
<evidence type="ECO:0000259" key="8">
    <source>
        <dbReference type="PROSITE" id="PS50011"/>
    </source>
</evidence>
<sequence length="872" mass="93340">MTAVGMWLDVDDPGFRPPEQGWKLHVSAHPASLAETLRGAVPVLTATPCRFKVIRSREHLDELNCVQTPPGAVGKAMTVYPASDQVTGLAHDLADALTGLSGPRINSDRRVRADAPVYYRFGPFRARLEFNDNGDLYLSVIDPDGRPHPGEAGPVVWTPPWLDDPFAAEPVQDDAATPVRGTLRPAGRGPASRAAASEGDPVPEPITLGGRYLVQEAITINAKGGVYRAADRRGGTSVIVKEALAHVNQDERQRDARTWLSHERQVLHLLRDVPGVPKVIDHFRHGDADYLALTDLGAHTLVRDVVDNGPFSTGGECPGRAADDLAAALLSTLDEVHRHGIIARDLAPKNVVMDVRGRPHLIDFQISHVEGAALHGWTPGYSSPQQEHRHPPCVEDDYYSLGATLFYAVTGLAPVWLTGDVRNHDVDRIAALLDGRDHTGVIVGLMSPEPAERRAAARQLRTGRRLRRGPDRSPSAQRPSDLPALTGHTLDQVIVHAKALLTGQDRSPGGFPNPAGVSYGAAGIGMELLHHLDRPGVGDLVRALAHWSCGLLTLKQAPASLMMGTTGTAVFTAAAGRALNDDTLLTMAVGLPAPPPHRVEHHDFTHGLAGIGLGQLHLWHITGDAGHLRAAAHYAEHLIARAPFVVHNSDVDYDDCSNVAETLGFAHGLAGAVQFLHALHDATGDSSIEATARDYLSILSRHLPALLEAAERPSARPMHASFCQGLAGIGAVLTRATASAAPQHLDLARRAATTCLRLAPTMIVVSQCCGLSGLGEFYLDLHQATKDATYHRHATTVAAHILDRAGGTPTAPVFPDHTQHETSGGWATGSSGVLSFLRRLRIPDTPRLWIDPPTVPSHAPRPDLIPEAVASR</sequence>
<keyword evidence="10" id="KW-1185">Reference proteome</keyword>
<dbReference type="Proteomes" id="UP000322634">
    <property type="component" value="Unassembled WGS sequence"/>
</dbReference>
<dbReference type="PANTHER" id="PTHR43289">
    <property type="entry name" value="MITOGEN-ACTIVATED PROTEIN KINASE KINASE KINASE 20-RELATED"/>
    <property type="match status" value="1"/>
</dbReference>
<dbReference type="OrthoDB" id="1492512at2"/>
<feature type="compositionally biased region" description="Low complexity" evidence="7">
    <location>
        <begin position="184"/>
        <end position="197"/>
    </location>
</feature>
<dbReference type="EMBL" id="VSFF01000004">
    <property type="protein sequence ID" value="TYC16149.1"/>
    <property type="molecule type" value="Genomic_DNA"/>
</dbReference>
<gene>
    <name evidence="9" type="ORF">FXF65_11785</name>
</gene>
<dbReference type="Gene3D" id="1.50.10.10">
    <property type="match status" value="1"/>
</dbReference>
<keyword evidence="6" id="KW-0067">ATP-binding</keyword>
<feature type="region of interest" description="Disordered" evidence="7">
    <location>
        <begin position="178"/>
        <end position="202"/>
    </location>
</feature>
<evidence type="ECO:0000256" key="5">
    <source>
        <dbReference type="ARBA" id="ARBA00022777"/>
    </source>
</evidence>
<dbReference type="InterPro" id="IPR012341">
    <property type="entry name" value="6hp_glycosidase-like_sf"/>
</dbReference>
<keyword evidence="2" id="KW-0723">Serine/threonine-protein kinase</keyword>
<reference evidence="9 10" key="1">
    <citation type="submission" date="2019-08" db="EMBL/GenBank/DDBJ databases">
        <title>Actinomadura sp. nov. CYP1-5 isolated from mountain soil.</title>
        <authorList>
            <person name="Songsumanus A."/>
            <person name="Kuncharoen N."/>
            <person name="Kudo T."/>
            <person name="Yuki M."/>
            <person name="Igarashi Y."/>
            <person name="Tanasupawat S."/>
        </authorList>
    </citation>
    <scope>NUCLEOTIDE SEQUENCE [LARGE SCALE GENOMIC DNA]</scope>
    <source>
        <strain evidence="9 10">GKU157</strain>
    </source>
</reference>
<evidence type="ECO:0000313" key="10">
    <source>
        <dbReference type="Proteomes" id="UP000322634"/>
    </source>
</evidence>
<evidence type="ECO:0000256" key="4">
    <source>
        <dbReference type="ARBA" id="ARBA00022741"/>
    </source>
</evidence>
<proteinExistence type="predicted"/>
<dbReference type="Pfam" id="PF25816">
    <property type="entry name" value="RamC_N"/>
    <property type="match status" value="1"/>
</dbReference>
<evidence type="ECO:0000313" key="9">
    <source>
        <dbReference type="EMBL" id="TYC16149.1"/>
    </source>
</evidence>
<keyword evidence="4" id="KW-0547">Nucleotide-binding</keyword>
<dbReference type="InterPro" id="IPR011009">
    <property type="entry name" value="Kinase-like_dom_sf"/>
</dbReference>
<dbReference type="SMART" id="SM01260">
    <property type="entry name" value="LANC_like"/>
    <property type="match status" value="1"/>
</dbReference>
<accession>A0A5D0UGA3</accession>
<evidence type="ECO:0000256" key="6">
    <source>
        <dbReference type="ARBA" id="ARBA00022840"/>
    </source>
</evidence>
<dbReference type="GO" id="GO:0005524">
    <property type="term" value="F:ATP binding"/>
    <property type="evidence" value="ECO:0007669"/>
    <property type="project" value="UniProtKB-KW"/>
</dbReference>
<dbReference type="PROSITE" id="PS50011">
    <property type="entry name" value="PROTEIN_KINASE_DOM"/>
    <property type="match status" value="1"/>
</dbReference>
<name>A0A5D0UGA3_9ACTN</name>
<comment type="caution">
    <text evidence="9">The sequence shown here is derived from an EMBL/GenBank/DDBJ whole genome shotgun (WGS) entry which is preliminary data.</text>
</comment>
<dbReference type="Pfam" id="PF05147">
    <property type="entry name" value="LANC_like"/>
    <property type="match status" value="1"/>
</dbReference>
<feature type="domain" description="Protein kinase" evidence="8">
    <location>
        <begin position="212"/>
        <end position="466"/>
    </location>
</feature>
<dbReference type="GO" id="GO:0004674">
    <property type="term" value="F:protein serine/threonine kinase activity"/>
    <property type="evidence" value="ECO:0007669"/>
    <property type="project" value="UniProtKB-KW"/>
</dbReference>
<evidence type="ECO:0000256" key="7">
    <source>
        <dbReference type="SAM" id="MobiDB-lite"/>
    </source>
</evidence>
<dbReference type="SUPFAM" id="SSF158745">
    <property type="entry name" value="LanC-like"/>
    <property type="match status" value="1"/>
</dbReference>
<evidence type="ECO:0000256" key="3">
    <source>
        <dbReference type="ARBA" id="ARBA00022679"/>
    </source>
</evidence>
<dbReference type="Gene3D" id="3.30.200.20">
    <property type="entry name" value="Phosphorylase Kinase, domain 1"/>
    <property type="match status" value="1"/>
</dbReference>
<dbReference type="CDD" id="cd04791">
    <property type="entry name" value="LanC_SerThrkinase"/>
    <property type="match status" value="1"/>
</dbReference>
<dbReference type="GO" id="GO:0005975">
    <property type="term" value="P:carbohydrate metabolic process"/>
    <property type="evidence" value="ECO:0007669"/>
    <property type="project" value="InterPro"/>
</dbReference>
<dbReference type="InterPro" id="IPR007822">
    <property type="entry name" value="LANC-like"/>
</dbReference>
<dbReference type="AlphaFoldDB" id="A0A5D0UGA3"/>
<dbReference type="SUPFAM" id="SSF56112">
    <property type="entry name" value="Protein kinase-like (PK-like)"/>
    <property type="match status" value="1"/>
</dbReference>
<dbReference type="Gene3D" id="1.10.510.10">
    <property type="entry name" value="Transferase(Phosphotransferase) domain 1"/>
    <property type="match status" value="1"/>
</dbReference>
<dbReference type="InterPro" id="IPR058053">
    <property type="entry name" value="RamC_C"/>
</dbReference>
<dbReference type="EC" id="2.7.11.1" evidence="1"/>
<dbReference type="SMART" id="SM00220">
    <property type="entry name" value="S_TKc"/>
    <property type="match status" value="1"/>
</dbReference>
<dbReference type="PANTHER" id="PTHR43289:SF6">
    <property type="entry name" value="SERINE_THREONINE-PROTEIN KINASE NEKL-3"/>
    <property type="match status" value="1"/>
</dbReference>
<feature type="region of interest" description="Disordered" evidence="7">
    <location>
        <begin position="853"/>
        <end position="872"/>
    </location>
</feature>
<evidence type="ECO:0000256" key="2">
    <source>
        <dbReference type="ARBA" id="ARBA00022527"/>
    </source>
</evidence>
<protein>
    <recommendedName>
        <fullName evidence="1">non-specific serine/threonine protein kinase</fullName>
        <ecNumber evidence="1">2.7.11.1</ecNumber>
    </recommendedName>
</protein>
<dbReference type="NCBIfam" id="NF038150">
    <property type="entry name" value="lanthi_synth_IV"/>
    <property type="match status" value="1"/>
</dbReference>
<organism evidence="9 10">
    <name type="scientific">Actinomadura syzygii</name>
    <dbReference type="NCBI Taxonomy" id="1427538"/>
    <lineage>
        <taxon>Bacteria</taxon>
        <taxon>Bacillati</taxon>
        <taxon>Actinomycetota</taxon>
        <taxon>Actinomycetes</taxon>
        <taxon>Streptosporangiales</taxon>
        <taxon>Thermomonosporaceae</taxon>
        <taxon>Actinomadura</taxon>
    </lineage>
</organism>
<dbReference type="GO" id="GO:0031179">
    <property type="term" value="P:peptide modification"/>
    <property type="evidence" value="ECO:0007669"/>
    <property type="project" value="InterPro"/>
</dbReference>
<keyword evidence="5 9" id="KW-0418">Kinase</keyword>
<evidence type="ECO:0000256" key="1">
    <source>
        <dbReference type="ARBA" id="ARBA00012513"/>
    </source>
</evidence>
<dbReference type="InterPro" id="IPR000719">
    <property type="entry name" value="Prot_kinase_dom"/>
</dbReference>
<keyword evidence="3" id="KW-0808">Transferase</keyword>
<dbReference type="InterPro" id="IPR057929">
    <property type="entry name" value="RamC_N"/>
</dbReference>
<dbReference type="Pfam" id="PF00069">
    <property type="entry name" value="Pkinase"/>
    <property type="match status" value="1"/>
</dbReference>